<dbReference type="EMBL" id="GAMC01005762">
    <property type="protein sequence ID" value="JAC00794.1"/>
    <property type="molecule type" value="mRNA"/>
</dbReference>
<evidence type="ECO:0000313" key="2">
    <source>
        <dbReference type="EMBL" id="JAC00791.1"/>
    </source>
</evidence>
<dbReference type="OrthoDB" id="6626870at2759"/>
<reference evidence="2" key="2">
    <citation type="journal article" date="2014" name="BMC Genomics">
        <title>A genomic perspective to assessing quality of mass-reared SIT flies used in Mediterranean fruit fly (Ceratitis capitata) eradication in California.</title>
        <authorList>
            <person name="Calla B."/>
            <person name="Hall B."/>
            <person name="Hou S."/>
            <person name="Geib S.M."/>
        </authorList>
    </citation>
    <scope>NUCLEOTIDE SEQUENCE</scope>
</reference>
<organism evidence="2">
    <name type="scientific">Ceratitis capitata</name>
    <name type="common">Mediterranean fruit fly</name>
    <name type="synonym">Tephritis capitata</name>
    <dbReference type="NCBI Taxonomy" id="7213"/>
    <lineage>
        <taxon>Eukaryota</taxon>
        <taxon>Metazoa</taxon>
        <taxon>Ecdysozoa</taxon>
        <taxon>Arthropoda</taxon>
        <taxon>Hexapoda</taxon>
        <taxon>Insecta</taxon>
        <taxon>Pterygota</taxon>
        <taxon>Neoptera</taxon>
        <taxon>Endopterygota</taxon>
        <taxon>Diptera</taxon>
        <taxon>Brachycera</taxon>
        <taxon>Muscomorpha</taxon>
        <taxon>Tephritoidea</taxon>
        <taxon>Tephritidae</taxon>
        <taxon>Ceratitis</taxon>
        <taxon>Ceratitis</taxon>
    </lineage>
</organism>
<feature type="compositionally biased region" description="Acidic residues" evidence="1">
    <location>
        <begin position="54"/>
        <end position="70"/>
    </location>
</feature>
<sequence length="115" mass="13145">MNTPFGEVFLFLTDLAWKSRLTIPMLVTTIFLIMDIRLQIEINIQTGQAAADLDQLDDLDDDDTDDDDTDNYLSDDSSDEDENIYMEFAHAVEREQNAQELDIAANRLRRTLGLS</sequence>
<name>W8BHN4_CERCA</name>
<evidence type="ECO:0000256" key="1">
    <source>
        <dbReference type="SAM" id="MobiDB-lite"/>
    </source>
</evidence>
<reference evidence="2" key="1">
    <citation type="submission" date="2013-07" db="EMBL/GenBank/DDBJ databases">
        <authorList>
            <person name="Geib S."/>
        </authorList>
    </citation>
    <scope>NUCLEOTIDE SEQUENCE</scope>
</reference>
<dbReference type="EMBL" id="GAMC01005765">
    <property type="protein sequence ID" value="JAC00791.1"/>
    <property type="molecule type" value="mRNA"/>
</dbReference>
<feature type="region of interest" description="Disordered" evidence="1">
    <location>
        <begin position="53"/>
        <end position="80"/>
    </location>
</feature>
<dbReference type="AlphaFoldDB" id="W8BHN4"/>
<proteinExistence type="evidence at transcript level"/>
<dbReference type="EMBL" id="GAMC01005759">
    <property type="protein sequence ID" value="JAC00797.1"/>
    <property type="molecule type" value="mRNA"/>
</dbReference>
<protein>
    <submittedName>
        <fullName evidence="2">Uncharacterized protein</fullName>
    </submittedName>
</protein>
<accession>W8BHN4</accession>